<dbReference type="RefSeq" id="WP_136887756.1">
    <property type="nucleotide sequence ID" value="NZ_SUNI01000049.1"/>
</dbReference>
<evidence type="ECO:0000256" key="1">
    <source>
        <dbReference type="ARBA" id="ARBA00009437"/>
    </source>
</evidence>
<evidence type="ECO:0000256" key="3">
    <source>
        <dbReference type="ARBA" id="ARBA00023125"/>
    </source>
</evidence>
<dbReference type="InterPro" id="IPR036390">
    <property type="entry name" value="WH_DNA-bd_sf"/>
</dbReference>
<dbReference type="Gene3D" id="1.10.10.10">
    <property type="entry name" value="Winged helix-like DNA-binding domain superfamily/Winged helix DNA-binding domain"/>
    <property type="match status" value="1"/>
</dbReference>
<dbReference type="InterPro" id="IPR000847">
    <property type="entry name" value="LysR_HTH_N"/>
</dbReference>
<evidence type="ECO:0000256" key="4">
    <source>
        <dbReference type="ARBA" id="ARBA00023163"/>
    </source>
</evidence>
<dbReference type="AlphaFoldDB" id="A0A4U0R2D3"/>
<keyword evidence="3" id="KW-0238">DNA-binding</keyword>
<reference evidence="6 7" key="1">
    <citation type="submission" date="2019-04" db="EMBL/GenBank/DDBJ databases">
        <authorList>
            <person name="Li J."/>
        </authorList>
    </citation>
    <scope>NUCLEOTIDE SEQUENCE [LARGE SCALE GENOMIC DNA]</scope>
    <source>
        <strain evidence="6 7">KCTC 42687</strain>
    </source>
</reference>
<dbReference type="Pfam" id="PF00126">
    <property type="entry name" value="HTH_1"/>
    <property type="match status" value="1"/>
</dbReference>
<dbReference type="GO" id="GO:0003700">
    <property type="term" value="F:DNA-binding transcription factor activity"/>
    <property type="evidence" value="ECO:0007669"/>
    <property type="project" value="InterPro"/>
</dbReference>
<comment type="similarity">
    <text evidence="1">Belongs to the LysR transcriptional regulatory family.</text>
</comment>
<feature type="domain" description="HTH lysR-type" evidence="5">
    <location>
        <begin position="1"/>
        <end position="59"/>
    </location>
</feature>
<dbReference type="Proteomes" id="UP000309747">
    <property type="component" value="Unassembled WGS sequence"/>
</dbReference>
<evidence type="ECO:0000313" key="6">
    <source>
        <dbReference type="EMBL" id="TJZ88963.1"/>
    </source>
</evidence>
<dbReference type="OrthoDB" id="9813056at2"/>
<keyword evidence="7" id="KW-1185">Reference proteome</keyword>
<dbReference type="FunFam" id="1.10.10.10:FF:000001">
    <property type="entry name" value="LysR family transcriptional regulator"/>
    <property type="match status" value="1"/>
</dbReference>
<organism evidence="6 7">
    <name type="scientific">Paracoccus gahaiensis</name>
    <dbReference type="NCBI Taxonomy" id="1706839"/>
    <lineage>
        <taxon>Bacteria</taxon>
        <taxon>Pseudomonadati</taxon>
        <taxon>Pseudomonadota</taxon>
        <taxon>Alphaproteobacteria</taxon>
        <taxon>Rhodobacterales</taxon>
        <taxon>Paracoccaceae</taxon>
        <taxon>Paracoccus</taxon>
    </lineage>
</organism>
<evidence type="ECO:0000313" key="7">
    <source>
        <dbReference type="Proteomes" id="UP000309747"/>
    </source>
</evidence>
<dbReference type="CDD" id="cd08472">
    <property type="entry name" value="PBP2_CrgA_like_3"/>
    <property type="match status" value="1"/>
</dbReference>
<gene>
    <name evidence="6" type="ORF">FA743_19660</name>
</gene>
<dbReference type="InterPro" id="IPR058163">
    <property type="entry name" value="LysR-type_TF_proteobact-type"/>
</dbReference>
<proteinExistence type="inferred from homology"/>
<dbReference type="InterPro" id="IPR005119">
    <property type="entry name" value="LysR_subst-bd"/>
</dbReference>
<dbReference type="Pfam" id="PF03466">
    <property type="entry name" value="LysR_substrate"/>
    <property type="match status" value="1"/>
</dbReference>
<dbReference type="GO" id="GO:0043565">
    <property type="term" value="F:sequence-specific DNA binding"/>
    <property type="evidence" value="ECO:0007669"/>
    <property type="project" value="TreeGrafter"/>
</dbReference>
<dbReference type="InterPro" id="IPR036388">
    <property type="entry name" value="WH-like_DNA-bd_sf"/>
</dbReference>
<dbReference type="PROSITE" id="PS50931">
    <property type="entry name" value="HTH_LYSR"/>
    <property type="match status" value="1"/>
</dbReference>
<dbReference type="Gene3D" id="3.40.190.290">
    <property type="match status" value="1"/>
</dbReference>
<keyword evidence="2" id="KW-0805">Transcription regulation</keyword>
<evidence type="ECO:0000259" key="5">
    <source>
        <dbReference type="PROSITE" id="PS50931"/>
    </source>
</evidence>
<dbReference type="SUPFAM" id="SSF46785">
    <property type="entry name" value="Winged helix' DNA-binding domain"/>
    <property type="match status" value="1"/>
</dbReference>
<dbReference type="GO" id="GO:0006351">
    <property type="term" value="P:DNA-templated transcription"/>
    <property type="evidence" value="ECO:0007669"/>
    <property type="project" value="TreeGrafter"/>
</dbReference>
<dbReference type="PANTHER" id="PTHR30537">
    <property type="entry name" value="HTH-TYPE TRANSCRIPTIONAL REGULATOR"/>
    <property type="match status" value="1"/>
</dbReference>
<sequence>MDKLQAMETFTHVVDAGGFKRAAETLGVLPSTVTRTIKDLEAHLGVQLLQRTTRSLSVTDAGLRYYDRSTAILREVEASDAAAGGDAHSVQGRIRASMPSSLARHFIIPALPRFEARFPGIEIELHLGDALVDLVQQGIDCVIRAGEPQQSSLMMRRLGTFRWFVCASPGYIAQYGEPLEMAHLRDRRVVGYADSRTGRPTSWVFRDGDHLVSLPMTAHLTVDDTDAYVAAGIAGLGVIRAASYMVAQPIADGRLLRILPDLEAPAVPLSLLYPQSRHLSPAVRAFIDWCVEVIGRDAKRW</sequence>
<name>A0A4U0R2D3_9RHOB</name>
<dbReference type="EMBL" id="SUNI01000049">
    <property type="protein sequence ID" value="TJZ88963.1"/>
    <property type="molecule type" value="Genomic_DNA"/>
</dbReference>
<comment type="caution">
    <text evidence="6">The sequence shown here is derived from an EMBL/GenBank/DDBJ whole genome shotgun (WGS) entry which is preliminary data.</text>
</comment>
<keyword evidence="4" id="KW-0804">Transcription</keyword>
<dbReference type="SUPFAM" id="SSF53850">
    <property type="entry name" value="Periplasmic binding protein-like II"/>
    <property type="match status" value="1"/>
</dbReference>
<accession>A0A4U0R2D3</accession>
<dbReference type="PANTHER" id="PTHR30537:SF72">
    <property type="entry name" value="LYSR FAMILY TRANSCRIPTIONAL REGULATOR"/>
    <property type="match status" value="1"/>
</dbReference>
<evidence type="ECO:0000256" key="2">
    <source>
        <dbReference type="ARBA" id="ARBA00023015"/>
    </source>
</evidence>
<protein>
    <submittedName>
        <fullName evidence="6">LysR family transcriptional regulator</fullName>
    </submittedName>
</protein>